<dbReference type="PANTHER" id="PTHR11236:SF18">
    <property type="entry name" value="AMINODEOXYCHORISMATE SYNTHASE"/>
    <property type="match status" value="1"/>
</dbReference>
<dbReference type="Pfam" id="PF00425">
    <property type="entry name" value="Chorismate_bind"/>
    <property type="match status" value="1"/>
</dbReference>
<feature type="domain" description="Glutamine amidotransferase" evidence="10">
    <location>
        <begin position="219"/>
        <end position="256"/>
    </location>
</feature>
<evidence type="ECO:0000256" key="4">
    <source>
        <dbReference type="ARBA" id="ARBA00013139"/>
    </source>
</evidence>
<keyword evidence="7" id="KW-0315">Glutamine amidotransferase</keyword>
<comment type="pathway">
    <text evidence="2">Cofactor biosynthesis; tetrahydrofolate biosynthesis; 4-aminobenzoate from chorismate: step 1/2.</text>
</comment>
<name>A0AAD5EDB8_UMBRA</name>
<dbReference type="RefSeq" id="XP_051446383.1">
    <property type="nucleotide sequence ID" value="XM_051587650.1"/>
</dbReference>
<dbReference type="InterPro" id="IPR005801">
    <property type="entry name" value="ADC_synthase"/>
</dbReference>
<dbReference type="GeneID" id="75912995"/>
<dbReference type="InterPro" id="IPR006221">
    <property type="entry name" value="TrpG/PapA_dom"/>
</dbReference>
<evidence type="ECO:0000313" key="13">
    <source>
        <dbReference type="EMBL" id="KAI8581379.1"/>
    </source>
</evidence>
<dbReference type="SUPFAM" id="SSF56322">
    <property type="entry name" value="ADC synthase"/>
    <property type="match status" value="1"/>
</dbReference>
<dbReference type="Pfam" id="PF04715">
    <property type="entry name" value="Anth_synt_I_N"/>
    <property type="match status" value="1"/>
</dbReference>
<evidence type="ECO:0000256" key="2">
    <source>
        <dbReference type="ARBA" id="ARBA00005009"/>
    </source>
</evidence>
<dbReference type="InterPro" id="IPR006805">
    <property type="entry name" value="Anth_synth_I_N"/>
</dbReference>
<dbReference type="InterPro" id="IPR017926">
    <property type="entry name" value="GATASE"/>
</dbReference>
<proteinExistence type="inferred from homology"/>
<dbReference type="PROSITE" id="PS51273">
    <property type="entry name" value="GATASE_TYPE_1"/>
    <property type="match status" value="1"/>
</dbReference>
<evidence type="ECO:0000256" key="6">
    <source>
        <dbReference type="ARBA" id="ARBA00022909"/>
    </source>
</evidence>
<dbReference type="Gene3D" id="3.40.50.880">
    <property type="match status" value="1"/>
</dbReference>
<dbReference type="Proteomes" id="UP001206595">
    <property type="component" value="Unassembled WGS sequence"/>
</dbReference>
<comment type="catalytic activity">
    <reaction evidence="1">
        <text>chorismate + L-glutamine = 4-amino-4-deoxychorismate + L-glutamate</text>
        <dbReference type="Rhea" id="RHEA:11672"/>
        <dbReference type="ChEBI" id="CHEBI:29748"/>
        <dbReference type="ChEBI" id="CHEBI:29985"/>
        <dbReference type="ChEBI" id="CHEBI:58359"/>
        <dbReference type="ChEBI" id="CHEBI:58406"/>
        <dbReference type="EC" id="2.6.1.85"/>
    </reaction>
</comment>
<protein>
    <recommendedName>
        <fullName evidence="4">aminodeoxychorismate synthase</fullName>
        <ecNumber evidence="4">2.6.1.85</ecNumber>
    </recommendedName>
    <alternativeName>
        <fullName evidence="8">Para-aminobenzoate synthase</fullName>
    </alternativeName>
    <alternativeName>
        <fullName evidence="9">p-aminobenzoic acid synthase</fullName>
    </alternativeName>
</protein>
<dbReference type="Gene3D" id="3.60.120.10">
    <property type="entry name" value="Anthranilate synthase"/>
    <property type="match status" value="1"/>
</dbReference>
<evidence type="ECO:0000256" key="3">
    <source>
        <dbReference type="ARBA" id="ARBA00005970"/>
    </source>
</evidence>
<dbReference type="GO" id="GO:0008153">
    <property type="term" value="P:4-aminobenzoate biosynthetic process"/>
    <property type="evidence" value="ECO:0007669"/>
    <property type="project" value="TreeGrafter"/>
</dbReference>
<dbReference type="InterPro" id="IPR019999">
    <property type="entry name" value="Anth_synth_I-like"/>
</dbReference>
<dbReference type="GO" id="GO:0046820">
    <property type="term" value="F:4-amino-4-deoxychorismate synthase activity"/>
    <property type="evidence" value="ECO:0007669"/>
    <property type="project" value="UniProtKB-EC"/>
</dbReference>
<dbReference type="GO" id="GO:0005737">
    <property type="term" value="C:cytoplasm"/>
    <property type="evidence" value="ECO:0007669"/>
    <property type="project" value="TreeGrafter"/>
</dbReference>
<accession>A0AAD5EDB8</accession>
<evidence type="ECO:0000313" key="14">
    <source>
        <dbReference type="Proteomes" id="UP001206595"/>
    </source>
</evidence>
<keyword evidence="14" id="KW-1185">Reference proteome</keyword>
<feature type="domain" description="Anthranilate synthase component I N-terminal" evidence="12">
    <location>
        <begin position="330"/>
        <end position="495"/>
    </location>
</feature>
<reference evidence="13" key="2">
    <citation type="journal article" date="2022" name="Proc. Natl. Acad. Sci. U.S.A.">
        <title>Diploid-dominant life cycles characterize the early evolution of Fungi.</title>
        <authorList>
            <person name="Amses K.R."/>
            <person name="Simmons D.R."/>
            <person name="Longcore J.E."/>
            <person name="Mondo S.J."/>
            <person name="Seto K."/>
            <person name="Jeronimo G.H."/>
            <person name="Bonds A.E."/>
            <person name="Quandt C.A."/>
            <person name="Davis W.J."/>
            <person name="Chang Y."/>
            <person name="Federici B.A."/>
            <person name="Kuo A."/>
            <person name="LaButti K."/>
            <person name="Pangilinan J."/>
            <person name="Andreopoulos W."/>
            <person name="Tritt A."/>
            <person name="Riley R."/>
            <person name="Hundley H."/>
            <person name="Johnson J."/>
            <person name="Lipzen A."/>
            <person name="Barry K."/>
            <person name="Lang B.F."/>
            <person name="Cuomo C.A."/>
            <person name="Buchler N.E."/>
            <person name="Grigoriev I.V."/>
            <person name="Spatafora J.W."/>
            <person name="Stajich J.E."/>
            <person name="James T.Y."/>
        </authorList>
    </citation>
    <scope>NUCLEOTIDE SEQUENCE</scope>
    <source>
        <strain evidence="13">AG</strain>
    </source>
</reference>
<organism evidence="13 14">
    <name type="scientific">Umbelopsis ramanniana AG</name>
    <dbReference type="NCBI Taxonomy" id="1314678"/>
    <lineage>
        <taxon>Eukaryota</taxon>
        <taxon>Fungi</taxon>
        <taxon>Fungi incertae sedis</taxon>
        <taxon>Mucoromycota</taxon>
        <taxon>Mucoromycotina</taxon>
        <taxon>Umbelopsidomycetes</taxon>
        <taxon>Umbelopsidales</taxon>
        <taxon>Umbelopsidaceae</taxon>
        <taxon>Umbelopsis</taxon>
    </lineage>
</organism>
<keyword evidence="5" id="KW-0808">Transferase</keyword>
<sequence>MVSLARNSMTIRTLIIDNYDSYTFNLLQLFPEPSNVVIIRNDQFTWPQFVSSVLPHFDNIVISPGPGRPEHPDDFGLCTPLLQAQKDGPDHLRIPIFGVCLGYEGIAHVFGGKIGYAHRIMHGRISQIVRTEQKSSGDVLDHLPVPFWAVRYHSLVVEAESLPACLKVTAYCSEQDADMEALESAPYVSDQGELANGLHNDPANIIPHPPLENDETVDSGKRTLMAFRHESLPLWGVQFHPESICTEYGVRMMSNFSKLTLDWMAKAGKKLRKERIPSSILKLSVVADANMENVMVDGIHNHHELRILPVDIENFSVNSGDLFEEIIASHQNEQIPITWLDSAMKQSPYSKFSTLAVDPAFTISYSTLHKEVTTTSGTASTREYITANETFYDRISSIMSNFNAIPQKVINDGGDCALESLPFRGGLVGYLGYEMKRESLAGYHVPKEQECHCQMHGPDSPTEQNCCRCQEIPDAAFHFVDKYFAFDVKERYIYICCLVKCGQSKFPQVGLSEEASRDWMRNNKQLVLSIAQRLGQSQMETACSSPIPTNSRLPTPPDNKPILKEDIFEPDTTHSKYIDSIKKCIEQIREGESYELCLTTQFRHALHEDIATNACDPQLTKLYTRHLRRNNPAPFSAALSFPTFKMSLMGSSPERFLKVDGNGIVEMKPIKGTVKRCLTCVCDDHPEIDCDMDEECTRQTALEDQRRMQALWSDVKERAENLMIVDLIRNDLAHFCEPKTVSVPKLIHVETYEKVHHLVSTVCAQLRPDIDSVRAVQNSFPPGSMTGAPKLRSVQILDTLEHHIPRGIYSGCLGYFSAGDANSATGKATAEFSVVIRTAIASTKATHVEMSIGAGGAITFLSDPENEWREVLLKTKSVAPSVEEYVENA</sequence>
<evidence type="ECO:0000256" key="8">
    <source>
        <dbReference type="ARBA" id="ARBA00031329"/>
    </source>
</evidence>
<reference evidence="13" key="1">
    <citation type="submission" date="2021-06" db="EMBL/GenBank/DDBJ databases">
        <authorList>
            <consortium name="DOE Joint Genome Institute"/>
            <person name="Mondo S.J."/>
            <person name="Amses K.R."/>
            <person name="Simmons D.R."/>
            <person name="Longcore J.E."/>
            <person name="Seto K."/>
            <person name="Alves G.H."/>
            <person name="Bonds A.E."/>
            <person name="Quandt C.A."/>
            <person name="Davis W.J."/>
            <person name="Chang Y."/>
            <person name="Letcher P.M."/>
            <person name="Powell M.J."/>
            <person name="Kuo A."/>
            <person name="Labutti K."/>
            <person name="Pangilinan J."/>
            <person name="Andreopoulos W."/>
            <person name="Tritt A."/>
            <person name="Riley R."/>
            <person name="Hundley H."/>
            <person name="Johnson J."/>
            <person name="Lipzen A."/>
            <person name="Barry K."/>
            <person name="Berbee M.L."/>
            <person name="Buchler N.E."/>
            <person name="Grigoriev I.V."/>
            <person name="Spatafora J.W."/>
            <person name="Stajich J.E."/>
            <person name="James T.Y."/>
        </authorList>
    </citation>
    <scope>NUCLEOTIDE SEQUENCE</scope>
    <source>
        <strain evidence="13">AG</strain>
    </source>
</reference>
<evidence type="ECO:0000256" key="5">
    <source>
        <dbReference type="ARBA" id="ARBA00022679"/>
    </source>
</evidence>
<dbReference type="EC" id="2.6.1.85" evidence="4"/>
<feature type="domain" description="Chorismate-utilising enzyme C-terminal" evidence="11">
    <location>
        <begin position="575"/>
        <end position="874"/>
    </location>
</feature>
<comment type="similarity">
    <text evidence="3">In the C-terminal section; belongs to the anthranilate synthase component I family.</text>
</comment>
<dbReference type="SUPFAM" id="SSF52317">
    <property type="entry name" value="Class I glutamine amidotransferase-like"/>
    <property type="match status" value="1"/>
</dbReference>
<comment type="caution">
    <text evidence="13">The sequence shown here is derived from an EMBL/GenBank/DDBJ whole genome shotgun (WGS) entry which is preliminary data.</text>
</comment>
<dbReference type="PANTHER" id="PTHR11236">
    <property type="entry name" value="AMINOBENZOATE/ANTHRANILATE SYNTHASE"/>
    <property type="match status" value="1"/>
</dbReference>
<gene>
    <name evidence="13" type="ORF">K450DRAFT_232788</name>
</gene>
<dbReference type="GO" id="GO:0000162">
    <property type="term" value="P:L-tryptophan biosynthetic process"/>
    <property type="evidence" value="ECO:0007669"/>
    <property type="project" value="TreeGrafter"/>
</dbReference>
<dbReference type="CDD" id="cd01743">
    <property type="entry name" value="GATase1_Anthranilate_Synthase"/>
    <property type="match status" value="1"/>
</dbReference>
<dbReference type="GO" id="GO:0046656">
    <property type="term" value="P:folic acid biosynthetic process"/>
    <property type="evidence" value="ECO:0007669"/>
    <property type="project" value="UniProtKB-KW"/>
</dbReference>
<dbReference type="InterPro" id="IPR029062">
    <property type="entry name" value="Class_I_gatase-like"/>
</dbReference>
<keyword evidence="6" id="KW-0289">Folate biosynthesis</keyword>
<dbReference type="AlphaFoldDB" id="A0AAD5EDB8"/>
<evidence type="ECO:0000259" key="12">
    <source>
        <dbReference type="Pfam" id="PF04715"/>
    </source>
</evidence>
<evidence type="ECO:0000259" key="11">
    <source>
        <dbReference type="Pfam" id="PF00425"/>
    </source>
</evidence>
<dbReference type="PRINTS" id="PR00097">
    <property type="entry name" value="ANTSNTHASEII"/>
</dbReference>
<dbReference type="EMBL" id="MU620906">
    <property type="protein sequence ID" value="KAI8581379.1"/>
    <property type="molecule type" value="Genomic_DNA"/>
</dbReference>
<feature type="domain" description="Glutamine amidotransferase" evidence="10">
    <location>
        <begin position="14"/>
        <end position="183"/>
    </location>
</feature>
<dbReference type="Pfam" id="PF00117">
    <property type="entry name" value="GATase"/>
    <property type="match status" value="2"/>
</dbReference>
<evidence type="ECO:0000259" key="10">
    <source>
        <dbReference type="Pfam" id="PF00117"/>
    </source>
</evidence>
<evidence type="ECO:0000256" key="9">
    <source>
        <dbReference type="ARBA" id="ARBA00031904"/>
    </source>
</evidence>
<evidence type="ECO:0000256" key="1">
    <source>
        <dbReference type="ARBA" id="ARBA00001000"/>
    </source>
</evidence>
<dbReference type="InterPro" id="IPR015890">
    <property type="entry name" value="Chorismate_C"/>
</dbReference>
<evidence type="ECO:0000256" key="7">
    <source>
        <dbReference type="ARBA" id="ARBA00022962"/>
    </source>
</evidence>
<dbReference type="PRINTS" id="PR00096">
    <property type="entry name" value="GATASE"/>
</dbReference>